<evidence type="ECO:0000256" key="5">
    <source>
        <dbReference type="ARBA" id="ARBA00022692"/>
    </source>
</evidence>
<comment type="subcellular location">
    <subcellularLocation>
        <location evidence="1 10">Cell outer membrane</location>
        <topology evidence="1 10">Multi-pass membrane protein</topology>
    </subcellularLocation>
</comment>
<dbReference type="Pfam" id="PF07715">
    <property type="entry name" value="Plug"/>
    <property type="match status" value="1"/>
</dbReference>
<keyword evidence="12" id="KW-0732">Signal</keyword>
<proteinExistence type="inferred from homology"/>
<keyword evidence="6 11" id="KW-0798">TonB box</keyword>
<evidence type="ECO:0000256" key="12">
    <source>
        <dbReference type="SAM" id="SignalP"/>
    </source>
</evidence>
<keyword evidence="16" id="KW-1185">Reference proteome</keyword>
<dbReference type="AlphaFoldDB" id="A0A840MLT0"/>
<feature type="domain" description="TonB-dependent receptor-like beta-barrel" evidence="13">
    <location>
        <begin position="379"/>
        <end position="850"/>
    </location>
</feature>
<keyword evidence="4 10" id="KW-1134">Transmembrane beta strand</keyword>
<keyword evidence="5 10" id="KW-0812">Transmembrane</keyword>
<keyword evidence="7 10" id="KW-0472">Membrane</keyword>
<dbReference type="PANTHER" id="PTHR47234:SF2">
    <property type="entry name" value="TONB-DEPENDENT RECEPTOR"/>
    <property type="match status" value="1"/>
</dbReference>
<protein>
    <submittedName>
        <fullName evidence="15">Iron complex outermembrane receptor protein</fullName>
    </submittedName>
</protein>
<evidence type="ECO:0000256" key="8">
    <source>
        <dbReference type="ARBA" id="ARBA00023170"/>
    </source>
</evidence>
<reference evidence="15 16" key="1">
    <citation type="submission" date="2020-08" db="EMBL/GenBank/DDBJ databases">
        <title>Genomic Encyclopedia of Type Strains, Phase IV (KMG-IV): sequencing the most valuable type-strain genomes for metagenomic binning, comparative biology and taxonomic classification.</title>
        <authorList>
            <person name="Goeker M."/>
        </authorList>
    </citation>
    <scope>NUCLEOTIDE SEQUENCE [LARGE SCALE GENOMIC DNA]</scope>
    <source>
        <strain evidence="15 16">DSM 27165</strain>
    </source>
</reference>
<evidence type="ECO:0000313" key="16">
    <source>
        <dbReference type="Proteomes" id="UP000575898"/>
    </source>
</evidence>
<evidence type="ECO:0000259" key="13">
    <source>
        <dbReference type="Pfam" id="PF00593"/>
    </source>
</evidence>
<dbReference type="EMBL" id="JACHHY010000025">
    <property type="protein sequence ID" value="MBB5020114.1"/>
    <property type="molecule type" value="Genomic_DNA"/>
</dbReference>
<keyword evidence="9 10" id="KW-0998">Cell outer membrane</keyword>
<evidence type="ECO:0000256" key="11">
    <source>
        <dbReference type="RuleBase" id="RU003357"/>
    </source>
</evidence>
<evidence type="ECO:0000256" key="9">
    <source>
        <dbReference type="ARBA" id="ARBA00023237"/>
    </source>
</evidence>
<organism evidence="15 16">
    <name type="scientific">Chitinivorax tropicus</name>
    <dbReference type="NCBI Taxonomy" id="714531"/>
    <lineage>
        <taxon>Bacteria</taxon>
        <taxon>Pseudomonadati</taxon>
        <taxon>Pseudomonadota</taxon>
        <taxon>Betaproteobacteria</taxon>
        <taxon>Chitinivorax</taxon>
    </lineage>
</organism>
<accession>A0A840MLT0</accession>
<dbReference type="InterPro" id="IPR012910">
    <property type="entry name" value="Plug_dom"/>
</dbReference>
<dbReference type="InterPro" id="IPR037066">
    <property type="entry name" value="Plug_dom_sf"/>
</dbReference>
<evidence type="ECO:0000256" key="3">
    <source>
        <dbReference type="ARBA" id="ARBA00022448"/>
    </source>
</evidence>
<feature type="chain" id="PRO_5032353160" evidence="12">
    <location>
        <begin position="25"/>
        <end position="890"/>
    </location>
</feature>
<dbReference type="GO" id="GO:0009279">
    <property type="term" value="C:cell outer membrane"/>
    <property type="evidence" value="ECO:0007669"/>
    <property type="project" value="UniProtKB-SubCell"/>
</dbReference>
<evidence type="ECO:0000256" key="4">
    <source>
        <dbReference type="ARBA" id="ARBA00022452"/>
    </source>
</evidence>
<dbReference type="Gene3D" id="2.40.170.20">
    <property type="entry name" value="TonB-dependent receptor, beta-barrel domain"/>
    <property type="match status" value="1"/>
</dbReference>
<keyword evidence="3 10" id="KW-0813">Transport</keyword>
<evidence type="ECO:0000256" key="10">
    <source>
        <dbReference type="PROSITE-ProRule" id="PRU01360"/>
    </source>
</evidence>
<dbReference type="InterPro" id="IPR036942">
    <property type="entry name" value="Beta-barrel_TonB_sf"/>
</dbReference>
<sequence length="890" mass="96580">MKMKRLTLAMAAIGYVSLIQSVSAEEETAKKAERIEVTGSSIKRIAKEGSVPVQTFSKTEIAKTGAVSVTELIQKLPAIQGFTAVSQSAGGGGNGFGGASIHNVGETRTLVLLNGRRVATFAGQEMTGALAGIDLNTIPLAAVERVEVLTDGASALYGSDAVAGVINFILRNNQTAGDVSVSISHPSSDGGGEKRFSIVKGFGNLQEDGFNILASFSHDQTKQLKATDRDFAKTGILHFDHEGQPHEFFNGSTRGVPANVLIGGVLKNPYLVANGKCPPTHQQVGTACYFDYTSTIEINPEAKRDNFLLSVNKSLGDKHTLFADAMISRFQVTSRIAPAPVDIPVPTTSPFYSIAQSLGATGDVSARWRAVDAGNRTSEDENVAKHLNVGLRGTLAGWDYTTSLTHSVNEWTQTHLAGWLKRNELKDALDSGLINPFVEPGGQSAAGKAAIEQALSKGKFKERESSLTFFGLHGSRELMEIAGGSVQMGAGINAWREGTKYTPGELAKGVANGIAGDDSQDLGWDKTRNAWGTFAEIVAPVIKDLELTGSLRHDRYQKIGGSTNYKLSVRYQPVSALLLRGSVGSGFRAPSVAQMLDVQQLFGVTGGTYDCPFSASDPLAQYCQPPGSQYNVYVAGNPNLKPEKTKQWTFGFRVEPSQNASFGVDIWSVNLKDTIGQIQEDVVFGNAQKYRDLYILYTDPLSNATNLAILLKNNNLGKKITRGIDFDSKLSVNSGVGRFGTQLIATYMLKNDYERTPGDGIFNNLGRYNDSEVTFKFSGRLINTWDVGKFSNTFTINYKSGYWDQPQDVDNLATGQTYNLTRYVAGYRTYDWQTRYAGIKSLELTFGIKNMFNTRPPFTVKTQGGHQLGFDNRYTDPLGRTFYGSASYKF</sequence>
<dbReference type="InterPro" id="IPR000531">
    <property type="entry name" value="Beta-barrel_TonB"/>
</dbReference>
<dbReference type="PANTHER" id="PTHR47234">
    <property type="match status" value="1"/>
</dbReference>
<evidence type="ECO:0000256" key="2">
    <source>
        <dbReference type="ARBA" id="ARBA00009810"/>
    </source>
</evidence>
<evidence type="ECO:0000313" key="15">
    <source>
        <dbReference type="EMBL" id="MBB5020114.1"/>
    </source>
</evidence>
<dbReference type="PROSITE" id="PS52016">
    <property type="entry name" value="TONB_DEPENDENT_REC_3"/>
    <property type="match status" value="1"/>
</dbReference>
<evidence type="ECO:0000259" key="14">
    <source>
        <dbReference type="Pfam" id="PF07715"/>
    </source>
</evidence>
<dbReference type="Pfam" id="PF00593">
    <property type="entry name" value="TonB_dep_Rec_b-barrel"/>
    <property type="match status" value="1"/>
</dbReference>
<name>A0A840MLT0_9PROT</name>
<dbReference type="InterPro" id="IPR039426">
    <property type="entry name" value="TonB-dep_rcpt-like"/>
</dbReference>
<dbReference type="RefSeq" id="WP_184041522.1">
    <property type="nucleotide sequence ID" value="NZ_JACHHY010000025.1"/>
</dbReference>
<dbReference type="Proteomes" id="UP000575898">
    <property type="component" value="Unassembled WGS sequence"/>
</dbReference>
<dbReference type="Gene3D" id="2.170.130.10">
    <property type="entry name" value="TonB-dependent receptor, plug domain"/>
    <property type="match status" value="1"/>
</dbReference>
<feature type="signal peptide" evidence="12">
    <location>
        <begin position="1"/>
        <end position="24"/>
    </location>
</feature>
<comment type="similarity">
    <text evidence="2 10 11">Belongs to the TonB-dependent receptor family.</text>
</comment>
<evidence type="ECO:0000256" key="6">
    <source>
        <dbReference type="ARBA" id="ARBA00023077"/>
    </source>
</evidence>
<comment type="caution">
    <text evidence="15">The sequence shown here is derived from an EMBL/GenBank/DDBJ whole genome shotgun (WGS) entry which is preliminary data.</text>
</comment>
<keyword evidence="8 15" id="KW-0675">Receptor</keyword>
<dbReference type="SUPFAM" id="SSF56935">
    <property type="entry name" value="Porins"/>
    <property type="match status" value="1"/>
</dbReference>
<gene>
    <name evidence="15" type="ORF">HNQ59_003428</name>
</gene>
<feature type="domain" description="TonB-dependent receptor plug" evidence="14">
    <location>
        <begin position="49"/>
        <end position="165"/>
    </location>
</feature>
<evidence type="ECO:0000256" key="1">
    <source>
        <dbReference type="ARBA" id="ARBA00004571"/>
    </source>
</evidence>
<evidence type="ECO:0000256" key="7">
    <source>
        <dbReference type="ARBA" id="ARBA00023136"/>
    </source>
</evidence>